<sequence length="25" mass="2556">RLGCETCRNAGHAGGCVARRAVGKL</sequence>
<reference evidence="1" key="1">
    <citation type="submission" date="2018-05" db="EMBL/GenBank/DDBJ databases">
        <authorList>
            <person name="Lanie J.A."/>
            <person name="Ng W.-L."/>
            <person name="Kazmierczak K.M."/>
            <person name="Andrzejewski T.M."/>
            <person name="Davidsen T.M."/>
            <person name="Wayne K.J."/>
            <person name="Tettelin H."/>
            <person name="Glass J.I."/>
            <person name="Rusch D."/>
            <person name="Podicherti R."/>
            <person name="Tsui H.-C.T."/>
            <person name="Winkler M.E."/>
        </authorList>
    </citation>
    <scope>NUCLEOTIDE SEQUENCE</scope>
</reference>
<proteinExistence type="predicted"/>
<protein>
    <submittedName>
        <fullName evidence="1">Uncharacterized protein</fullName>
    </submittedName>
</protein>
<accession>A0A383A2J4</accession>
<organism evidence="1">
    <name type="scientific">marine metagenome</name>
    <dbReference type="NCBI Taxonomy" id="408172"/>
    <lineage>
        <taxon>unclassified sequences</taxon>
        <taxon>metagenomes</taxon>
        <taxon>ecological metagenomes</taxon>
    </lineage>
</organism>
<gene>
    <name evidence="1" type="ORF">METZ01_LOCUS454259</name>
</gene>
<dbReference type="AlphaFoldDB" id="A0A383A2J4"/>
<feature type="non-terminal residue" evidence="1">
    <location>
        <position position="1"/>
    </location>
</feature>
<feature type="non-terminal residue" evidence="1">
    <location>
        <position position="25"/>
    </location>
</feature>
<dbReference type="EMBL" id="UINC01188269">
    <property type="protein sequence ID" value="SVE01405.1"/>
    <property type="molecule type" value="Genomic_DNA"/>
</dbReference>
<name>A0A383A2J4_9ZZZZ</name>
<evidence type="ECO:0000313" key="1">
    <source>
        <dbReference type="EMBL" id="SVE01405.1"/>
    </source>
</evidence>